<name>A0ABP6UR99_9FLAO</name>
<feature type="domain" description="Aminotransferase class I/classII large" evidence="5">
    <location>
        <begin position="33"/>
        <end position="381"/>
    </location>
</feature>
<dbReference type="Gene3D" id="3.90.1150.10">
    <property type="entry name" value="Aspartate Aminotransferase, domain 1"/>
    <property type="match status" value="1"/>
</dbReference>
<sequence>MNIQTANRLETVEEYYFSTKLREVRALALAGNPIINMAIGSPDLDPPKEVVQAIQDAVLVDGAHKYQSYQGLPELRKAIADFYSAKYQVILNPENEILPLMGSKEGIMHISLAYLNEGDQVLIPNPGYPTYTSVTKLVGAEPVYYDLTLENNWEPDFKKLSEQDISKVKIMWVNYPHMPTGAAANLNLFKKLIAFAKEHNILLINDNPYSFVLNDRPVSLLSLEGAKDVALELNSLSKTFNMAGWRVGMVSGGQDKINAILKVKSNMDSGMFQGIQKGAIAALQISDHWYTKMNTIYKERREWIWSLAEVLNCTYDKTAAGMFVWAKLPAGTDSIEFIDTILHKYSVFITPGAIFGSNGEGYIRFSLCVTKENIEKALSRLKNHEMGAHDTVVNQKV</sequence>
<dbReference type="PANTHER" id="PTHR42832:SF3">
    <property type="entry name" value="L-GLUTAMINE--4-(METHYLSULFANYL)-2-OXOBUTANOATE AMINOTRANSFERASE"/>
    <property type="match status" value="1"/>
</dbReference>
<dbReference type="EMBL" id="BAABCW010000012">
    <property type="protein sequence ID" value="GAA3513175.1"/>
    <property type="molecule type" value="Genomic_DNA"/>
</dbReference>
<dbReference type="RefSeq" id="WP_344928585.1">
    <property type="nucleotide sequence ID" value="NZ_BAABCW010000012.1"/>
</dbReference>
<reference evidence="7" key="1">
    <citation type="journal article" date="2019" name="Int. J. Syst. Evol. Microbiol.">
        <title>The Global Catalogue of Microorganisms (GCM) 10K type strain sequencing project: providing services to taxonomists for standard genome sequencing and annotation.</title>
        <authorList>
            <consortium name="The Broad Institute Genomics Platform"/>
            <consortium name="The Broad Institute Genome Sequencing Center for Infectious Disease"/>
            <person name="Wu L."/>
            <person name="Ma J."/>
        </authorList>
    </citation>
    <scope>NUCLEOTIDE SEQUENCE [LARGE SCALE GENOMIC DNA]</scope>
    <source>
        <strain evidence="7">JCM 17106</strain>
    </source>
</reference>
<accession>A0ABP6UR99</accession>
<evidence type="ECO:0000256" key="4">
    <source>
        <dbReference type="RuleBase" id="RU000481"/>
    </source>
</evidence>
<dbReference type="InterPro" id="IPR004839">
    <property type="entry name" value="Aminotransferase_I/II_large"/>
</dbReference>
<dbReference type="SUPFAM" id="SSF53383">
    <property type="entry name" value="PLP-dependent transferases"/>
    <property type="match status" value="1"/>
</dbReference>
<comment type="similarity">
    <text evidence="4">Belongs to the class-I pyridoxal-phosphate-dependent aminotransferase family.</text>
</comment>
<dbReference type="InterPro" id="IPR015424">
    <property type="entry name" value="PyrdxlP-dep_Trfase"/>
</dbReference>
<dbReference type="GO" id="GO:0008483">
    <property type="term" value="F:transaminase activity"/>
    <property type="evidence" value="ECO:0007669"/>
    <property type="project" value="UniProtKB-KW"/>
</dbReference>
<comment type="cofactor">
    <cofactor evidence="1 4">
        <name>pyridoxal 5'-phosphate</name>
        <dbReference type="ChEBI" id="CHEBI:597326"/>
    </cofactor>
</comment>
<dbReference type="InterPro" id="IPR015422">
    <property type="entry name" value="PyrdxlP-dep_Trfase_small"/>
</dbReference>
<evidence type="ECO:0000313" key="7">
    <source>
        <dbReference type="Proteomes" id="UP001500459"/>
    </source>
</evidence>
<organism evidence="6 7">
    <name type="scientific">Aquimarina addita</name>
    <dbReference type="NCBI Taxonomy" id="870485"/>
    <lineage>
        <taxon>Bacteria</taxon>
        <taxon>Pseudomonadati</taxon>
        <taxon>Bacteroidota</taxon>
        <taxon>Flavobacteriia</taxon>
        <taxon>Flavobacteriales</taxon>
        <taxon>Flavobacteriaceae</taxon>
        <taxon>Aquimarina</taxon>
    </lineage>
</organism>
<gene>
    <name evidence="6" type="ORF">GCM10022393_28720</name>
</gene>
<dbReference type="Gene3D" id="3.40.640.10">
    <property type="entry name" value="Type I PLP-dependent aspartate aminotransferase-like (Major domain)"/>
    <property type="match status" value="1"/>
</dbReference>
<dbReference type="EC" id="2.6.1.-" evidence="4"/>
<keyword evidence="3 4" id="KW-0808">Transferase</keyword>
<evidence type="ECO:0000256" key="1">
    <source>
        <dbReference type="ARBA" id="ARBA00001933"/>
    </source>
</evidence>
<keyword evidence="7" id="KW-1185">Reference proteome</keyword>
<dbReference type="PROSITE" id="PS00105">
    <property type="entry name" value="AA_TRANSFER_CLASS_1"/>
    <property type="match status" value="1"/>
</dbReference>
<dbReference type="CDD" id="cd00609">
    <property type="entry name" value="AAT_like"/>
    <property type="match status" value="1"/>
</dbReference>
<proteinExistence type="inferred from homology"/>
<evidence type="ECO:0000313" key="6">
    <source>
        <dbReference type="EMBL" id="GAA3513175.1"/>
    </source>
</evidence>
<keyword evidence="2 4" id="KW-0032">Aminotransferase</keyword>
<dbReference type="InterPro" id="IPR050881">
    <property type="entry name" value="LL-DAP_aminotransferase"/>
</dbReference>
<dbReference type="PANTHER" id="PTHR42832">
    <property type="entry name" value="AMINO ACID AMINOTRANSFERASE"/>
    <property type="match status" value="1"/>
</dbReference>
<dbReference type="InterPro" id="IPR015421">
    <property type="entry name" value="PyrdxlP-dep_Trfase_major"/>
</dbReference>
<comment type="caution">
    <text evidence="6">The sequence shown here is derived from an EMBL/GenBank/DDBJ whole genome shotgun (WGS) entry which is preliminary data.</text>
</comment>
<dbReference type="InterPro" id="IPR004838">
    <property type="entry name" value="NHTrfase_class1_PyrdxlP-BS"/>
</dbReference>
<dbReference type="Pfam" id="PF00155">
    <property type="entry name" value="Aminotran_1_2"/>
    <property type="match status" value="1"/>
</dbReference>
<evidence type="ECO:0000259" key="5">
    <source>
        <dbReference type="Pfam" id="PF00155"/>
    </source>
</evidence>
<evidence type="ECO:0000256" key="3">
    <source>
        <dbReference type="ARBA" id="ARBA00022679"/>
    </source>
</evidence>
<dbReference type="Proteomes" id="UP001500459">
    <property type="component" value="Unassembled WGS sequence"/>
</dbReference>
<protein>
    <recommendedName>
        <fullName evidence="4">Aminotransferase</fullName>
        <ecNumber evidence="4">2.6.1.-</ecNumber>
    </recommendedName>
</protein>
<evidence type="ECO:0000256" key="2">
    <source>
        <dbReference type="ARBA" id="ARBA00022576"/>
    </source>
</evidence>